<dbReference type="InterPro" id="IPR007111">
    <property type="entry name" value="NACHT_NTPase"/>
</dbReference>
<sequence>CSKNWEVWDNKRSYHNSLDNQKYQLLLQGSCRHNSKTTYRIILIALLRLDKINTLDNVCKLLHAQSEPGRPLPSALERYSDALKSKYSEYKLKAIVDWPPPPAENIVKLAMIGDPKIDDKFIGDMTQGNVRSVLNTKTVIEPVDLFQRIESGGGKVILLEGAPGSGKSTMCWYICKQWGEGTLLQGFTHVLMIELRDKTIQAAKHLVQILPYFLGHDNRVAEDLIKKHGDNVLVILEGWNELPKNLR</sequence>
<feature type="non-terminal residue" evidence="2">
    <location>
        <position position="247"/>
    </location>
</feature>
<proteinExistence type="predicted"/>
<dbReference type="EMBL" id="CASHTH010002090">
    <property type="protein sequence ID" value="CAI8024693.1"/>
    <property type="molecule type" value="Genomic_DNA"/>
</dbReference>
<feature type="domain" description="NACHT" evidence="1">
    <location>
        <begin position="155"/>
        <end position="247"/>
    </location>
</feature>
<protein>
    <recommendedName>
        <fullName evidence="1">NACHT domain-containing protein</fullName>
    </recommendedName>
</protein>
<evidence type="ECO:0000259" key="1">
    <source>
        <dbReference type="PROSITE" id="PS50837"/>
    </source>
</evidence>
<keyword evidence="3" id="KW-1185">Reference proteome</keyword>
<dbReference type="Gene3D" id="3.40.50.300">
    <property type="entry name" value="P-loop containing nucleotide triphosphate hydrolases"/>
    <property type="match status" value="1"/>
</dbReference>
<dbReference type="InterPro" id="IPR027417">
    <property type="entry name" value="P-loop_NTPase"/>
</dbReference>
<comment type="caution">
    <text evidence="2">The sequence shown here is derived from an EMBL/GenBank/DDBJ whole genome shotgun (WGS) entry which is preliminary data.</text>
</comment>
<name>A0AA35S8P7_GEOBA</name>
<organism evidence="2 3">
    <name type="scientific">Geodia barretti</name>
    <name type="common">Barrett's horny sponge</name>
    <dbReference type="NCBI Taxonomy" id="519541"/>
    <lineage>
        <taxon>Eukaryota</taxon>
        <taxon>Metazoa</taxon>
        <taxon>Porifera</taxon>
        <taxon>Demospongiae</taxon>
        <taxon>Heteroscleromorpha</taxon>
        <taxon>Tetractinellida</taxon>
        <taxon>Astrophorina</taxon>
        <taxon>Geodiidae</taxon>
        <taxon>Geodia</taxon>
    </lineage>
</organism>
<dbReference type="Proteomes" id="UP001174909">
    <property type="component" value="Unassembled WGS sequence"/>
</dbReference>
<dbReference type="PROSITE" id="PS50837">
    <property type="entry name" value="NACHT"/>
    <property type="match status" value="1"/>
</dbReference>
<evidence type="ECO:0000313" key="2">
    <source>
        <dbReference type="EMBL" id="CAI8024693.1"/>
    </source>
</evidence>
<dbReference type="PANTHER" id="PTHR46844:SF1">
    <property type="entry name" value="SLR5058 PROTEIN"/>
    <property type="match status" value="1"/>
</dbReference>
<accession>A0AA35S8P7</accession>
<gene>
    <name evidence="2" type="ORF">GBAR_LOCUS14338</name>
</gene>
<dbReference type="AlphaFoldDB" id="A0AA35S8P7"/>
<dbReference type="SUPFAM" id="SSF52540">
    <property type="entry name" value="P-loop containing nucleoside triphosphate hydrolases"/>
    <property type="match status" value="1"/>
</dbReference>
<dbReference type="Pfam" id="PF05729">
    <property type="entry name" value="NACHT"/>
    <property type="match status" value="1"/>
</dbReference>
<evidence type="ECO:0000313" key="3">
    <source>
        <dbReference type="Proteomes" id="UP001174909"/>
    </source>
</evidence>
<reference evidence="2" key="1">
    <citation type="submission" date="2023-03" db="EMBL/GenBank/DDBJ databases">
        <authorList>
            <person name="Steffen K."/>
            <person name="Cardenas P."/>
        </authorList>
    </citation>
    <scope>NUCLEOTIDE SEQUENCE</scope>
</reference>
<dbReference type="PANTHER" id="PTHR46844">
    <property type="entry name" value="SLR5058 PROTEIN"/>
    <property type="match status" value="1"/>
</dbReference>
<feature type="non-terminal residue" evidence="2">
    <location>
        <position position="1"/>
    </location>
</feature>